<dbReference type="RefSeq" id="WP_318953525.1">
    <property type="nucleotide sequence ID" value="NZ_CP137555.1"/>
</dbReference>
<feature type="transmembrane region" description="Helical" evidence="1">
    <location>
        <begin position="47"/>
        <end position="67"/>
    </location>
</feature>
<feature type="transmembrane region" description="Helical" evidence="1">
    <location>
        <begin position="12"/>
        <end position="35"/>
    </location>
</feature>
<feature type="transmembrane region" description="Helical" evidence="1">
    <location>
        <begin position="121"/>
        <end position="139"/>
    </location>
</feature>
<feature type="transmembrane region" description="Helical" evidence="1">
    <location>
        <begin position="79"/>
        <end position="101"/>
    </location>
</feature>
<sequence length="143" mass="15465">MRLGEKYTPLVKTATVTAVLISAGMLVLMPVLLILKGANFSMWVSAYGKVISISFVLGALAIFMAWLRCELISSSLPRFLAAVIFGILSPVLFVIFLGIATYFQDGVFLKEDMSNEGLKNIGLIFGLLGPLCFVMYFGGAKNA</sequence>
<keyword evidence="1" id="KW-1133">Transmembrane helix</keyword>
<evidence type="ECO:0000313" key="3">
    <source>
        <dbReference type="Proteomes" id="UP001302477"/>
    </source>
</evidence>
<keyword evidence="1" id="KW-0812">Transmembrane</keyword>
<evidence type="ECO:0000256" key="1">
    <source>
        <dbReference type="SAM" id="Phobius"/>
    </source>
</evidence>
<gene>
    <name evidence="2" type="ORF">R5R33_15080</name>
</gene>
<protein>
    <submittedName>
        <fullName evidence="2">Uncharacterized protein</fullName>
    </submittedName>
</protein>
<dbReference type="AlphaFoldDB" id="A0AAU0MYF8"/>
<proteinExistence type="predicted"/>
<keyword evidence="3" id="KW-1185">Reference proteome</keyword>
<keyword evidence="1" id="KW-0472">Membrane</keyword>
<reference evidence="2 3" key="1">
    <citation type="submission" date="2023-10" db="EMBL/GenBank/DDBJ databases">
        <title>Description of Microbulbifer bruguierae sp. nov., isolated from the sediments of mangrove plant Bruguiera sexangula and comparative genomic analyses of the genus Microbulbifer.</title>
        <authorList>
            <person name="Long M."/>
        </authorList>
    </citation>
    <scope>NUCLEOTIDE SEQUENCE [LARGE SCALE GENOMIC DNA]</scope>
    <source>
        <strain evidence="2 3">SPO729</strain>
    </source>
</reference>
<organism evidence="2 3">
    <name type="scientific">Microbulbifer pacificus</name>
    <dbReference type="NCBI Taxonomy" id="407164"/>
    <lineage>
        <taxon>Bacteria</taxon>
        <taxon>Pseudomonadati</taxon>
        <taxon>Pseudomonadota</taxon>
        <taxon>Gammaproteobacteria</taxon>
        <taxon>Cellvibrionales</taxon>
        <taxon>Microbulbiferaceae</taxon>
        <taxon>Microbulbifer</taxon>
    </lineage>
</organism>
<dbReference type="KEGG" id="mpaf:R5R33_15080"/>
<evidence type="ECO:0000313" key="2">
    <source>
        <dbReference type="EMBL" id="WOX05051.1"/>
    </source>
</evidence>
<dbReference type="Proteomes" id="UP001302477">
    <property type="component" value="Chromosome"/>
</dbReference>
<accession>A0AAU0MYF8</accession>
<dbReference type="EMBL" id="CP137555">
    <property type="protein sequence ID" value="WOX05051.1"/>
    <property type="molecule type" value="Genomic_DNA"/>
</dbReference>
<name>A0AAU0MYF8_9GAMM</name>